<keyword evidence="1 4" id="KW-0663">Pyridoxal phosphate</keyword>
<reference evidence="6 7" key="1">
    <citation type="submission" date="2016-10" db="EMBL/GenBank/DDBJ databases">
        <authorList>
            <person name="de Groot N.N."/>
        </authorList>
    </citation>
    <scope>NUCLEOTIDE SEQUENCE [LARGE SCALE GENOMIC DNA]</scope>
    <source>
        <strain evidence="6 7">DSM 45610</strain>
    </source>
</reference>
<dbReference type="InterPro" id="IPR000653">
    <property type="entry name" value="DegT/StrS_aminotransferase"/>
</dbReference>
<dbReference type="OrthoDB" id="9810913at2"/>
<dbReference type="PANTHER" id="PTHR30244:SF36">
    <property type="entry name" value="3-OXO-GLUCOSE-6-PHOSPHATE:GLUTAMATE AMINOTRANSFERASE"/>
    <property type="match status" value="1"/>
</dbReference>
<evidence type="ECO:0000256" key="3">
    <source>
        <dbReference type="PIRSR" id="PIRSR000390-1"/>
    </source>
</evidence>
<dbReference type="AlphaFoldDB" id="A0A1H2TH73"/>
<evidence type="ECO:0000256" key="2">
    <source>
        <dbReference type="ARBA" id="ARBA00037999"/>
    </source>
</evidence>
<feature type="modified residue" description="N6-(pyridoxal phosphate)lysine" evidence="4">
    <location>
        <position position="186"/>
    </location>
</feature>
<gene>
    <name evidence="6" type="ORF">SAMN05444487_103117</name>
</gene>
<dbReference type="STRING" id="1048340.SAMN05444487_103117"/>
<proteinExistence type="inferred from homology"/>
<accession>A0A1H2TH73</accession>
<dbReference type="FunFam" id="3.40.640.10:FF:000089">
    <property type="entry name" value="Aminotransferase, DegT/DnrJ/EryC1/StrS family"/>
    <property type="match status" value="1"/>
</dbReference>
<dbReference type="Proteomes" id="UP000198534">
    <property type="component" value="Unassembled WGS sequence"/>
</dbReference>
<dbReference type="Gene3D" id="3.90.1150.10">
    <property type="entry name" value="Aspartate Aminotransferase, domain 1"/>
    <property type="match status" value="1"/>
</dbReference>
<dbReference type="GO" id="GO:0000271">
    <property type="term" value="P:polysaccharide biosynthetic process"/>
    <property type="evidence" value="ECO:0007669"/>
    <property type="project" value="TreeGrafter"/>
</dbReference>
<dbReference type="Gene3D" id="3.40.640.10">
    <property type="entry name" value="Type I PLP-dependent aspartate aminotransferase-like (Major domain)"/>
    <property type="match status" value="1"/>
</dbReference>
<evidence type="ECO:0000313" key="6">
    <source>
        <dbReference type="EMBL" id="SDW42624.1"/>
    </source>
</evidence>
<organism evidence="6 7">
    <name type="scientific">Marininema mesophilum</name>
    <dbReference type="NCBI Taxonomy" id="1048340"/>
    <lineage>
        <taxon>Bacteria</taxon>
        <taxon>Bacillati</taxon>
        <taxon>Bacillota</taxon>
        <taxon>Bacilli</taxon>
        <taxon>Bacillales</taxon>
        <taxon>Thermoactinomycetaceae</taxon>
        <taxon>Marininema</taxon>
    </lineage>
</organism>
<comment type="similarity">
    <text evidence="2 5">Belongs to the DegT/DnrJ/EryC1 family.</text>
</comment>
<dbReference type="InterPro" id="IPR015422">
    <property type="entry name" value="PyrdxlP-dep_Trfase_small"/>
</dbReference>
<evidence type="ECO:0000256" key="4">
    <source>
        <dbReference type="PIRSR" id="PIRSR000390-2"/>
    </source>
</evidence>
<dbReference type="InterPro" id="IPR015421">
    <property type="entry name" value="PyrdxlP-dep_Trfase_major"/>
</dbReference>
<keyword evidence="7" id="KW-1185">Reference proteome</keyword>
<sequence length="371" mass="40842">MKTPLMDLKGQYGSIQEEVSQAVLRVLESGHYILGPEVRALEEEVAHYVSAGHGIGVANGTDALVLTLDAAGVGQGDEVLTTPFTFFATAEAISRVGATPVFVDVDPQTYNLDANQLELKGTAKTKAILPVHIFGQPANMDDVVSCARDHEWFVLEDAAQAIGADWNGRRVGSLGDAATFSFFPTKNLGGYGDGGMIVTPDENLATKLRSLRVHGSDPANKYINRRIGYNSRLDELQAAALRVKLKYLDEWNQARRESAQLYDQLLAELPVTTPYVSEEANSTYHLYIIQSEQRDELMAYLRKRGIATNAYYSIPLHLQEAFHGLGYQEGSLPVAESLAKRTLALPLYPEIKEETIYQVVKGVKEFYQGTI</sequence>
<dbReference type="SUPFAM" id="SSF53383">
    <property type="entry name" value="PLP-dependent transferases"/>
    <property type="match status" value="1"/>
</dbReference>
<protein>
    <submittedName>
        <fullName evidence="6">dTDP-4-amino-4,6-dideoxygalactose transaminase</fullName>
    </submittedName>
</protein>
<dbReference type="PANTHER" id="PTHR30244">
    <property type="entry name" value="TRANSAMINASE"/>
    <property type="match status" value="1"/>
</dbReference>
<evidence type="ECO:0000256" key="5">
    <source>
        <dbReference type="RuleBase" id="RU004508"/>
    </source>
</evidence>
<evidence type="ECO:0000313" key="7">
    <source>
        <dbReference type="Proteomes" id="UP000198534"/>
    </source>
</evidence>
<dbReference type="RefSeq" id="WP_091736613.1">
    <property type="nucleotide sequence ID" value="NZ_FNNQ01000003.1"/>
</dbReference>
<dbReference type="GO" id="GO:0030170">
    <property type="term" value="F:pyridoxal phosphate binding"/>
    <property type="evidence" value="ECO:0007669"/>
    <property type="project" value="UniProtKB-ARBA"/>
</dbReference>
<evidence type="ECO:0000256" key="1">
    <source>
        <dbReference type="ARBA" id="ARBA00022898"/>
    </source>
</evidence>
<dbReference type="EMBL" id="FNNQ01000003">
    <property type="protein sequence ID" value="SDW42624.1"/>
    <property type="molecule type" value="Genomic_DNA"/>
</dbReference>
<dbReference type="Pfam" id="PF01041">
    <property type="entry name" value="DegT_DnrJ_EryC1"/>
    <property type="match status" value="1"/>
</dbReference>
<dbReference type="PIRSF" id="PIRSF000390">
    <property type="entry name" value="PLP_StrS"/>
    <property type="match status" value="1"/>
</dbReference>
<dbReference type="InterPro" id="IPR015424">
    <property type="entry name" value="PyrdxlP-dep_Trfase"/>
</dbReference>
<feature type="active site" description="Proton acceptor" evidence="3">
    <location>
        <position position="186"/>
    </location>
</feature>
<dbReference type="CDD" id="cd00616">
    <property type="entry name" value="AHBA_syn"/>
    <property type="match status" value="1"/>
</dbReference>
<dbReference type="GO" id="GO:0008483">
    <property type="term" value="F:transaminase activity"/>
    <property type="evidence" value="ECO:0007669"/>
    <property type="project" value="TreeGrafter"/>
</dbReference>
<name>A0A1H2TH73_9BACL</name>